<evidence type="ECO:0000313" key="3">
    <source>
        <dbReference type="Proteomes" id="UP000234323"/>
    </source>
</evidence>
<keyword evidence="3" id="KW-1185">Reference proteome</keyword>
<dbReference type="VEuPathDB" id="FungiDB:FUN_013421"/>
<name>A0A2I1HIL6_9GLOM</name>
<organism evidence="2 3">
    <name type="scientific">Rhizophagus irregularis</name>
    <dbReference type="NCBI Taxonomy" id="588596"/>
    <lineage>
        <taxon>Eukaryota</taxon>
        <taxon>Fungi</taxon>
        <taxon>Fungi incertae sedis</taxon>
        <taxon>Mucoromycota</taxon>
        <taxon>Glomeromycotina</taxon>
        <taxon>Glomeromycetes</taxon>
        <taxon>Glomerales</taxon>
        <taxon>Glomeraceae</taxon>
        <taxon>Rhizophagus</taxon>
    </lineage>
</organism>
<accession>A0A2I1HIL6</accession>
<gene>
    <name evidence="2" type="ORF">RhiirA4_480867</name>
</gene>
<feature type="region of interest" description="Disordered" evidence="1">
    <location>
        <begin position="1"/>
        <end position="32"/>
    </location>
</feature>
<comment type="caution">
    <text evidence="2">The sequence shown here is derived from an EMBL/GenBank/DDBJ whole genome shotgun (WGS) entry which is preliminary data.</text>
</comment>
<dbReference type="EMBL" id="LLXI01003144">
    <property type="protein sequence ID" value="PKY58722.1"/>
    <property type="molecule type" value="Genomic_DNA"/>
</dbReference>
<feature type="compositionally biased region" description="Polar residues" evidence="1">
    <location>
        <begin position="70"/>
        <end position="82"/>
    </location>
</feature>
<dbReference type="AlphaFoldDB" id="A0A2I1HIL6"/>
<evidence type="ECO:0000256" key="1">
    <source>
        <dbReference type="SAM" id="MobiDB-lite"/>
    </source>
</evidence>
<dbReference type="Proteomes" id="UP000234323">
    <property type="component" value="Unassembled WGS sequence"/>
</dbReference>
<evidence type="ECO:0000313" key="2">
    <source>
        <dbReference type="EMBL" id="PKY58722.1"/>
    </source>
</evidence>
<sequence>MFNKSSTKKSSRLSTKDGVISTQTSTSQDTIPQNLPLPYIQLPDVEVNLTNTKKPIQRSNEQLELHNPIEFNTGSTHISSAKPSARITESRSSVSDKSQHQSTRFVLSESVKGVSNSLLPSSTSEAVKSGISSIKCKKPEESGQNNLLTKHYKLNLSIQSTLEKILEEQLAQRITIDNLQKSNEKLKREVLENQKLLQNIHTTLTSGLTMMTQQTKQCLKRRDTKHMWWDVPMTTACHKLFQVNKNPSDTEVEQAFKLQVQADFPQKIQELVNSNEWNNLSFYVRKIKDAIYNIFNLFSYKLDQFASPTEIVQWKKSERITKARHDFWKKMDDSDQKSPCIIEVILQRAFSKEELQNENNIKFGVIVALMFLNPTYDQIEILSSKLEGKEPSENNTIDCTNNDERDIEFFNNQEIDLNDVENENYNNEDEMGYYLIEENDNTENTDKFFNNQEIDLNDVENENYNNEDEMGYYLIEENDNTENTDSDKNSE</sequence>
<protein>
    <submittedName>
        <fullName evidence="2">Uncharacterized protein</fullName>
    </submittedName>
</protein>
<dbReference type="VEuPathDB" id="FungiDB:RhiirFUN_007773"/>
<feature type="compositionally biased region" description="Basic residues" evidence="1">
    <location>
        <begin position="1"/>
        <end position="11"/>
    </location>
</feature>
<proteinExistence type="predicted"/>
<feature type="region of interest" description="Disordered" evidence="1">
    <location>
        <begin position="68"/>
        <end position="102"/>
    </location>
</feature>
<feature type="compositionally biased region" description="Polar residues" evidence="1">
    <location>
        <begin position="90"/>
        <end position="102"/>
    </location>
</feature>
<reference evidence="2 3" key="1">
    <citation type="submission" date="2015-10" db="EMBL/GenBank/DDBJ databases">
        <title>Genome analyses suggest a sexual origin of heterokaryosis in a supposedly ancient asexual fungus.</title>
        <authorList>
            <person name="Ropars J."/>
            <person name="Sedzielewska K."/>
            <person name="Noel J."/>
            <person name="Charron P."/>
            <person name="Farinelli L."/>
            <person name="Marton T."/>
            <person name="Kruger M."/>
            <person name="Pelin A."/>
            <person name="Brachmann A."/>
            <person name="Corradi N."/>
        </authorList>
    </citation>
    <scope>NUCLEOTIDE SEQUENCE [LARGE SCALE GENOMIC DNA]</scope>
    <source>
        <strain evidence="2 3">A4</strain>
    </source>
</reference>